<evidence type="ECO:0000259" key="2">
    <source>
        <dbReference type="PROSITE" id="PS51819"/>
    </source>
</evidence>
<organism evidence="3 4">
    <name type="scientific">Monascus purpureus</name>
    <name type="common">Red mold</name>
    <name type="synonym">Monascus anka</name>
    <dbReference type="NCBI Taxonomy" id="5098"/>
    <lineage>
        <taxon>Eukaryota</taxon>
        <taxon>Fungi</taxon>
        <taxon>Dikarya</taxon>
        <taxon>Ascomycota</taxon>
        <taxon>Pezizomycotina</taxon>
        <taxon>Eurotiomycetes</taxon>
        <taxon>Eurotiomycetidae</taxon>
        <taxon>Eurotiales</taxon>
        <taxon>Aspergillaceae</taxon>
        <taxon>Monascus</taxon>
    </lineage>
</organism>
<evidence type="ECO:0000313" key="4">
    <source>
        <dbReference type="Proteomes" id="UP000319663"/>
    </source>
</evidence>
<protein>
    <recommendedName>
        <fullName evidence="2">VOC domain-containing protein</fullName>
    </recommendedName>
</protein>
<dbReference type="GO" id="GO:0046491">
    <property type="term" value="P:L-methylmalonyl-CoA metabolic process"/>
    <property type="evidence" value="ECO:0007669"/>
    <property type="project" value="TreeGrafter"/>
</dbReference>
<accession>A0A507R0R0</accession>
<keyword evidence="1" id="KW-0479">Metal-binding</keyword>
<reference evidence="3 4" key="1">
    <citation type="submission" date="2019-06" db="EMBL/GenBank/DDBJ databases">
        <title>Wine fermentation using esterase from Monascus purpureus.</title>
        <authorList>
            <person name="Geng C."/>
            <person name="Zhang Y."/>
        </authorList>
    </citation>
    <scope>NUCLEOTIDE SEQUENCE [LARGE SCALE GENOMIC DNA]</scope>
    <source>
        <strain evidence="3">HQ1</strain>
    </source>
</reference>
<evidence type="ECO:0000313" key="3">
    <source>
        <dbReference type="EMBL" id="TQB74289.1"/>
    </source>
</evidence>
<dbReference type="AlphaFoldDB" id="A0A507R0R0"/>
<dbReference type="InterPro" id="IPR037523">
    <property type="entry name" value="VOC_core"/>
</dbReference>
<dbReference type="InterPro" id="IPR029068">
    <property type="entry name" value="Glyas_Bleomycin-R_OHBP_Dase"/>
</dbReference>
<dbReference type="PANTHER" id="PTHR43048">
    <property type="entry name" value="METHYLMALONYL-COA EPIMERASE"/>
    <property type="match status" value="1"/>
</dbReference>
<gene>
    <name evidence="3" type="ORF">MPDQ_005012</name>
</gene>
<dbReference type="EMBL" id="VIFY01000033">
    <property type="protein sequence ID" value="TQB74289.1"/>
    <property type="molecule type" value="Genomic_DNA"/>
</dbReference>
<dbReference type="PANTHER" id="PTHR43048:SF3">
    <property type="entry name" value="METHYLMALONYL-COA EPIMERASE, MITOCHONDRIAL"/>
    <property type="match status" value="1"/>
</dbReference>
<keyword evidence="4" id="KW-1185">Reference proteome</keyword>
<sequence>MASSVKVRGVPHTGITVRSLPRAINLFRDILNLPVQESNHFCPPISTIVGHPKAEVEIAFVELPGGHLVKLLEYSSPPANERQVLKPRPWDVGNWHLCLVVESMERTAQALEAAGTGWVRMAPPQKLDKGPSSGMMMLYMRNEEDGLTLELFE</sequence>
<dbReference type="GO" id="GO:0004493">
    <property type="term" value="F:methylmalonyl-CoA epimerase activity"/>
    <property type="evidence" value="ECO:0007669"/>
    <property type="project" value="TreeGrafter"/>
</dbReference>
<proteinExistence type="predicted"/>
<dbReference type="Pfam" id="PF13669">
    <property type="entry name" value="Glyoxalase_4"/>
    <property type="match status" value="1"/>
</dbReference>
<dbReference type="GO" id="GO:0046872">
    <property type="term" value="F:metal ion binding"/>
    <property type="evidence" value="ECO:0007669"/>
    <property type="project" value="UniProtKB-KW"/>
</dbReference>
<comment type="caution">
    <text evidence="3">The sequence shown here is derived from an EMBL/GenBank/DDBJ whole genome shotgun (WGS) entry which is preliminary data.</text>
</comment>
<evidence type="ECO:0000256" key="1">
    <source>
        <dbReference type="ARBA" id="ARBA00022723"/>
    </source>
</evidence>
<dbReference type="Gene3D" id="3.10.180.10">
    <property type="entry name" value="2,3-Dihydroxybiphenyl 1,2-Dioxygenase, domain 1"/>
    <property type="match status" value="1"/>
</dbReference>
<dbReference type="InterPro" id="IPR051785">
    <property type="entry name" value="MMCE/EMCE_epimerase"/>
</dbReference>
<dbReference type="SUPFAM" id="SSF54593">
    <property type="entry name" value="Glyoxalase/Bleomycin resistance protein/Dihydroxybiphenyl dioxygenase"/>
    <property type="match status" value="1"/>
</dbReference>
<feature type="domain" description="VOC" evidence="2">
    <location>
        <begin position="9"/>
        <end position="153"/>
    </location>
</feature>
<name>A0A507R0R0_MONPU</name>
<dbReference type="Proteomes" id="UP000319663">
    <property type="component" value="Unassembled WGS sequence"/>
</dbReference>
<dbReference type="PROSITE" id="PS51819">
    <property type="entry name" value="VOC"/>
    <property type="match status" value="1"/>
</dbReference>